<dbReference type="SUPFAM" id="SSF63825">
    <property type="entry name" value="YWTD domain"/>
    <property type="match status" value="1"/>
</dbReference>
<gene>
    <name evidence="2" type="ORF">COU95_03645</name>
</gene>
<feature type="transmembrane region" description="Helical" evidence="1">
    <location>
        <begin position="267"/>
        <end position="286"/>
    </location>
</feature>
<organism evidence="2 3">
    <name type="scientific">Candidatus Shapirobacteria bacterium CG10_big_fil_rev_8_21_14_0_10_40_9</name>
    <dbReference type="NCBI Taxonomy" id="1974888"/>
    <lineage>
        <taxon>Bacteria</taxon>
        <taxon>Candidatus Shapironibacteriota</taxon>
    </lineage>
</organism>
<dbReference type="EMBL" id="PFEK01000070">
    <property type="protein sequence ID" value="PJE67211.1"/>
    <property type="molecule type" value="Genomic_DNA"/>
</dbReference>
<dbReference type="AlphaFoldDB" id="A0A2M8L2P2"/>
<dbReference type="Gene3D" id="2.120.10.30">
    <property type="entry name" value="TolB, C-terminal domain"/>
    <property type="match status" value="1"/>
</dbReference>
<keyword evidence="1" id="KW-0812">Transmembrane</keyword>
<dbReference type="InterPro" id="IPR011042">
    <property type="entry name" value="6-blade_b-propeller_TolB-like"/>
</dbReference>
<proteinExistence type="predicted"/>
<name>A0A2M8L2P2_9BACT</name>
<evidence type="ECO:0008006" key="4">
    <source>
        <dbReference type="Google" id="ProtNLM"/>
    </source>
</evidence>
<dbReference type="Proteomes" id="UP000231474">
    <property type="component" value="Unassembled WGS sequence"/>
</dbReference>
<evidence type="ECO:0000313" key="2">
    <source>
        <dbReference type="EMBL" id="PJE67211.1"/>
    </source>
</evidence>
<keyword evidence="1" id="KW-0472">Membrane</keyword>
<protein>
    <recommendedName>
        <fullName evidence="4">PPM-type phosphatase domain-containing protein</fullName>
    </recommendedName>
</protein>
<reference evidence="3" key="1">
    <citation type="submission" date="2017-09" db="EMBL/GenBank/DDBJ databases">
        <title>Depth-based differentiation of microbial function through sediment-hosted aquifers and enrichment of novel symbionts in the deep terrestrial subsurface.</title>
        <authorList>
            <person name="Probst A.J."/>
            <person name="Ladd B."/>
            <person name="Jarett J.K."/>
            <person name="Geller-Mcgrath D.E."/>
            <person name="Sieber C.M.K."/>
            <person name="Emerson J.B."/>
            <person name="Anantharaman K."/>
            <person name="Thomas B.C."/>
            <person name="Malmstrom R."/>
            <person name="Stieglmeier M."/>
            <person name="Klingl A."/>
            <person name="Woyke T."/>
            <person name="Ryan C.M."/>
            <person name="Banfield J.F."/>
        </authorList>
    </citation>
    <scope>NUCLEOTIDE SEQUENCE [LARGE SCALE GENOMIC DNA]</scope>
</reference>
<sequence>MENLTLRIAKIVGTPTANSWSQVHTFFPEESEKKERRGIFLGVLSFSGGGEGVEAVSFGREILSRLHEEYFGELETPAMEKLSQAVSKVASEFSKEGQNLEVVAAALLKNVLYLACSGSGQVWVKRGGALQKVLEGKEEIETASGILKEDDFIVLGTSAFFALLPEGILRAALESGSPDEAVEVLAPVIHGKDKQSLLLRNKDSQAAALICQFQEEISSQPEVQEKKKKNFEKIFSFFSPVFQKFKTLRLGKIYIRDKGEETKKKKVALTLAIILIFLLGASIFFGKGKKESSERERQYNLIFSEARASLEEGKALVSLNPSSARELIFKSQEKLSELEDLKIQTQKTSQLRQEVEEALFLVSKEHKLSEVPTFLDLALFRQGGRGEDLSLFEKFLAVLDPRENILFWVDISQKSGEILAGGENLSGSKKVSSYGDYVYVLDEEGIVRVGVKNKKTEVVIEPDWKEAKLLSAFAGNLYLLDNEGIWRYQATEVGFSEKQKWFGEGVSADLSEVVSMAIDGSIWLLRQDGKILKFSQGSPEAFGVAGLDKPFSSPSVIYTDSEAENLYILDKGNSRIVVLTKGGEYQGQYIWEGIKEASDMVVSEKEEKIFLLSGEKIYKIDIK</sequence>
<accession>A0A2M8L2P2</accession>
<evidence type="ECO:0000313" key="3">
    <source>
        <dbReference type="Proteomes" id="UP000231474"/>
    </source>
</evidence>
<comment type="caution">
    <text evidence="2">The sequence shown here is derived from an EMBL/GenBank/DDBJ whole genome shotgun (WGS) entry which is preliminary data.</text>
</comment>
<keyword evidence="1" id="KW-1133">Transmembrane helix</keyword>
<evidence type="ECO:0000256" key="1">
    <source>
        <dbReference type="SAM" id="Phobius"/>
    </source>
</evidence>